<keyword evidence="9" id="KW-0325">Glycoprotein</keyword>
<dbReference type="HOGENOM" id="CLU_040616_0_1_1"/>
<keyword evidence="6 10" id="KW-1133">Transmembrane helix</keyword>
<evidence type="ECO:0000256" key="1">
    <source>
        <dbReference type="ARBA" id="ARBA00004323"/>
    </source>
</evidence>
<dbReference type="Gene3D" id="3.40.50.300">
    <property type="entry name" value="P-loop containing nucleotide triphosphate hydrolases"/>
    <property type="match status" value="1"/>
</dbReference>
<evidence type="ECO:0000313" key="12">
    <source>
        <dbReference type="Proteomes" id="UP000008144"/>
    </source>
</evidence>
<dbReference type="Ensembl" id="ENSCINT00000017128.3">
    <property type="protein sequence ID" value="ENSCINP00000017128.3"/>
    <property type="gene ID" value="ENSCING00000008400.3"/>
</dbReference>
<dbReference type="OrthoDB" id="514299at2759"/>
<gene>
    <name evidence="11" type="primary">LOC100177480</name>
</gene>
<keyword evidence="3" id="KW-0808">Transferase</keyword>
<accession>F6XS58</accession>
<evidence type="ECO:0000256" key="7">
    <source>
        <dbReference type="ARBA" id="ARBA00023034"/>
    </source>
</evidence>
<dbReference type="Proteomes" id="UP000008144">
    <property type="component" value="Unassembled WGS sequence"/>
</dbReference>
<keyword evidence="12" id="KW-1185">Reference proteome</keyword>
<evidence type="ECO:0000313" key="11">
    <source>
        <dbReference type="Ensembl" id="ENSCINP00000017128.3"/>
    </source>
</evidence>
<evidence type="ECO:0000256" key="9">
    <source>
        <dbReference type="ARBA" id="ARBA00023180"/>
    </source>
</evidence>
<dbReference type="PANTHER" id="PTHR14647:SF87">
    <property type="entry name" value="PUTATIVE-RELATED"/>
    <property type="match status" value="1"/>
</dbReference>
<sequence>MNEIPHTRVILVSVVCLLVIATLIYDNTSNGKLVNIQKMSKLSPLYQTDVNKSDKKRKCEDRCCNAKRHFVFIKTHKTASSTIKHMLDRYIARNNITTAKPWPEPFVGGYPGHINFKLVKKSDNEPHKHIEAINDHLRFDAQVLRQNMPSDTVYFTILREPWAQFQSSFHYYNKWAGERLKPNCLNLPNTLVKNGSVMTSTQFLHRCVKVLDRRVPWYFRAKNYQAHDLGVDPWLTDQQLIKERIQQLESSLDLVMITEYFDVSVILLKDLLCLSWNNVVYKIKKHFTYKTEELSNKNRNIFEQWNALDHALYQHFNKTLWRKVREYGEERMEKDRQKLNYLLNKTVQKTAKQHPKQHQHIISNTSIINIKEIAKTMFRYSIPETTAVKIASYMGANSGGCMSTT</sequence>
<organism evidence="11 12">
    <name type="scientific">Ciona intestinalis</name>
    <name type="common">Transparent sea squirt</name>
    <name type="synonym">Ascidia intestinalis</name>
    <dbReference type="NCBI Taxonomy" id="7719"/>
    <lineage>
        <taxon>Eukaryota</taxon>
        <taxon>Metazoa</taxon>
        <taxon>Chordata</taxon>
        <taxon>Tunicata</taxon>
        <taxon>Ascidiacea</taxon>
        <taxon>Phlebobranchia</taxon>
        <taxon>Cionidae</taxon>
        <taxon>Ciona</taxon>
    </lineage>
</organism>
<protein>
    <submittedName>
        <fullName evidence="11">Galactose-3-O-sulfotransferase 3</fullName>
    </submittedName>
</protein>
<feature type="transmembrane region" description="Helical" evidence="10">
    <location>
        <begin position="7"/>
        <end position="25"/>
    </location>
</feature>
<name>F6XS58_CIOIN</name>
<reference evidence="11" key="2">
    <citation type="submission" date="2025-08" db="UniProtKB">
        <authorList>
            <consortium name="Ensembl"/>
        </authorList>
    </citation>
    <scope>IDENTIFICATION</scope>
</reference>
<dbReference type="GO" id="GO:0008146">
    <property type="term" value="F:sulfotransferase activity"/>
    <property type="evidence" value="ECO:0000318"/>
    <property type="project" value="GO_Central"/>
</dbReference>
<dbReference type="GO" id="GO:0009247">
    <property type="term" value="P:glycolipid biosynthetic process"/>
    <property type="evidence" value="ECO:0007669"/>
    <property type="project" value="InterPro"/>
</dbReference>
<dbReference type="GO" id="GO:0001733">
    <property type="term" value="F:galactosylceramide sulfotransferase activity"/>
    <property type="evidence" value="ECO:0007669"/>
    <property type="project" value="InterPro"/>
</dbReference>
<dbReference type="GeneTree" id="ENSGT00950000182923"/>
<evidence type="ECO:0000256" key="4">
    <source>
        <dbReference type="ARBA" id="ARBA00022692"/>
    </source>
</evidence>
<dbReference type="InterPro" id="IPR009729">
    <property type="entry name" value="Gal-3-0_sulfotransfrase"/>
</dbReference>
<comment type="subcellular location">
    <subcellularLocation>
        <location evidence="1">Golgi apparatus membrane</location>
        <topology evidence="1">Single-pass type II membrane protein</topology>
    </subcellularLocation>
</comment>
<dbReference type="OMA" id="MCWDISD"/>
<dbReference type="SUPFAM" id="SSF52540">
    <property type="entry name" value="P-loop containing nucleoside triphosphate hydrolases"/>
    <property type="match status" value="1"/>
</dbReference>
<evidence type="ECO:0000256" key="10">
    <source>
        <dbReference type="SAM" id="Phobius"/>
    </source>
</evidence>
<dbReference type="InterPro" id="IPR027417">
    <property type="entry name" value="P-loop_NTPase"/>
</dbReference>
<evidence type="ECO:0000256" key="8">
    <source>
        <dbReference type="ARBA" id="ARBA00023136"/>
    </source>
</evidence>
<dbReference type="AlphaFoldDB" id="F6XS58"/>
<dbReference type="GeneID" id="100177480"/>
<dbReference type="InParanoid" id="F6XS58"/>
<keyword evidence="4 10" id="KW-0812">Transmembrane</keyword>
<evidence type="ECO:0000256" key="5">
    <source>
        <dbReference type="ARBA" id="ARBA00022968"/>
    </source>
</evidence>
<dbReference type="Pfam" id="PF06990">
    <property type="entry name" value="Gal-3-0_sulfotr"/>
    <property type="match status" value="1"/>
</dbReference>
<dbReference type="KEGG" id="cin:100177480"/>
<dbReference type="PANTHER" id="PTHR14647">
    <property type="entry name" value="GALACTOSE-3-O-SULFOTRANSFERASE"/>
    <property type="match status" value="1"/>
</dbReference>
<keyword evidence="8 10" id="KW-0472">Membrane</keyword>
<reference evidence="12" key="1">
    <citation type="journal article" date="2002" name="Science">
        <title>The draft genome of Ciona intestinalis: insights into chordate and vertebrate origins.</title>
        <authorList>
            <person name="Dehal P."/>
            <person name="Satou Y."/>
            <person name="Campbell R.K."/>
            <person name="Chapman J."/>
            <person name="Degnan B."/>
            <person name="De Tomaso A."/>
            <person name="Davidson B."/>
            <person name="Di Gregorio A."/>
            <person name="Gelpke M."/>
            <person name="Goodstein D.M."/>
            <person name="Harafuji N."/>
            <person name="Hastings K.E."/>
            <person name="Ho I."/>
            <person name="Hotta K."/>
            <person name="Huang W."/>
            <person name="Kawashima T."/>
            <person name="Lemaire P."/>
            <person name="Martinez D."/>
            <person name="Meinertzhagen I.A."/>
            <person name="Necula S."/>
            <person name="Nonaka M."/>
            <person name="Putnam N."/>
            <person name="Rash S."/>
            <person name="Saiga H."/>
            <person name="Satake M."/>
            <person name="Terry A."/>
            <person name="Yamada L."/>
            <person name="Wang H.G."/>
            <person name="Awazu S."/>
            <person name="Azumi K."/>
            <person name="Boore J."/>
            <person name="Branno M."/>
            <person name="Chin-Bow S."/>
            <person name="DeSantis R."/>
            <person name="Doyle S."/>
            <person name="Francino P."/>
            <person name="Keys D.N."/>
            <person name="Haga S."/>
            <person name="Hayashi H."/>
            <person name="Hino K."/>
            <person name="Imai K.S."/>
            <person name="Inaba K."/>
            <person name="Kano S."/>
            <person name="Kobayashi K."/>
            <person name="Kobayashi M."/>
            <person name="Lee B.I."/>
            <person name="Makabe K.W."/>
            <person name="Manohar C."/>
            <person name="Matassi G."/>
            <person name="Medina M."/>
            <person name="Mochizuki Y."/>
            <person name="Mount S."/>
            <person name="Morishita T."/>
            <person name="Miura S."/>
            <person name="Nakayama A."/>
            <person name="Nishizaka S."/>
            <person name="Nomoto H."/>
            <person name="Ohta F."/>
            <person name="Oishi K."/>
            <person name="Rigoutsos I."/>
            <person name="Sano M."/>
            <person name="Sasaki A."/>
            <person name="Sasakura Y."/>
            <person name="Shoguchi E."/>
            <person name="Shin-i T."/>
            <person name="Spagnuolo A."/>
            <person name="Stainier D."/>
            <person name="Suzuki M.M."/>
            <person name="Tassy O."/>
            <person name="Takatori N."/>
            <person name="Tokuoka M."/>
            <person name="Yagi K."/>
            <person name="Yoshizaki F."/>
            <person name="Wada S."/>
            <person name="Zhang C."/>
            <person name="Hyatt P.D."/>
            <person name="Larimer F."/>
            <person name="Detter C."/>
            <person name="Doggett N."/>
            <person name="Glavina T."/>
            <person name="Hawkins T."/>
            <person name="Richardson P."/>
            <person name="Lucas S."/>
            <person name="Kohara Y."/>
            <person name="Levine M."/>
            <person name="Satoh N."/>
            <person name="Rokhsar D.S."/>
        </authorList>
    </citation>
    <scope>NUCLEOTIDE SEQUENCE [LARGE SCALE GENOMIC DNA]</scope>
</reference>
<evidence type="ECO:0000256" key="3">
    <source>
        <dbReference type="ARBA" id="ARBA00022679"/>
    </source>
</evidence>
<accession>A0A1W2VZQ1</accession>
<dbReference type="GO" id="GO:0000139">
    <property type="term" value="C:Golgi membrane"/>
    <property type="evidence" value="ECO:0007669"/>
    <property type="project" value="UniProtKB-SubCell"/>
</dbReference>
<dbReference type="RefSeq" id="XP_002119399.1">
    <property type="nucleotide sequence ID" value="XM_002119363.4"/>
</dbReference>
<evidence type="ECO:0000256" key="2">
    <source>
        <dbReference type="ARBA" id="ARBA00008124"/>
    </source>
</evidence>
<comment type="similarity">
    <text evidence="2">Belongs to the galactose-3-O-sulfotransferase family.</text>
</comment>
<reference evidence="11" key="3">
    <citation type="submission" date="2025-09" db="UniProtKB">
        <authorList>
            <consortium name="Ensembl"/>
        </authorList>
    </citation>
    <scope>IDENTIFICATION</scope>
</reference>
<keyword evidence="5" id="KW-0735">Signal-anchor</keyword>
<keyword evidence="7" id="KW-0333">Golgi apparatus</keyword>
<evidence type="ECO:0000256" key="6">
    <source>
        <dbReference type="ARBA" id="ARBA00022989"/>
    </source>
</evidence>
<proteinExistence type="inferred from homology"/>